<organism evidence="10 11">
    <name type="scientific">Candidatus Yanofskybacteria bacterium CG10_big_fil_rev_8_21_14_0_10_46_23</name>
    <dbReference type="NCBI Taxonomy" id="1975098"/>
    <lineage>
        <taxon>Bacteria</taxon>
        <taxon>Candidatus Yanofskyibacteriota</taxon>
    </lineage>
</organism>
<dbReference type="InterPro" id="IPR027417">
    <property type="entry name" value="P-loop_NTPase"/>
</dbReference>
<proteinExistence type="predicted"/>
<gene>
    <name evidence="10" type="ORF">COV31_01095</name>
</gene>
<dbReference type="GO" id="GO:0005524">
    <property type="term" value="F:ATP binding"/>
    <property type="evidence" value="ECO:0007669"/>
    <property type="project" value="UniProtKB-KW"/>
</dbReference>
<evidence type="ECO:0000259" key="9">
    <source>
        <dbReference type="PROSITE" id="PS50893"/>
    </source>
</evidence>
<keyword evidence="3" id="KW-1003">Cell membrane</keyword>
<sequence length="306" mass="34458">MLLSWAGQISTRISGVGSIHRQMVEMMASVRKYFQMLAIEPEVREPQNPIRPLRFRGNIEFRNIHFSYRNRSGGDRVELSNLALQDVSFSIKSGERVAFVGESGAGKSTIVLALLRGQDPDQGRILIDNNDLRSLDLKRFRGAIGLVEQSVFLFDNTLRYNLTFGLDGRSVQDEELDRVAKMACIDRFFPKLERGYDTLIGERGIRLSGGERQRVGIARALMKNPDFLIFDEATSNLDPVNEGLIREAIQTASQGRTTIIIAHRFSTIRGVDRVIVFDQGQVAGQGTHEELVQSCEPYQRLVESQL</sequence>
<keyword evidence="2" id="KW-0813">Transport</keyword>
<dbReference type="GO" id="GO:0015421">
    <property type="term" value="F:ABC-type oligopeptide transporter activity"/>
    <property type="evidence" value="ECO:0007669"/>
    <property type="project" value="TreeGrafter"/>
</dbReference>
<keyword evidence="4" id="KW-0812">Transmembrane</keyword>
<evidence type="ECO:0000256" key="3">
    <source>
        <dbReference type="ARBA" id="ARBA00022475"/>
    </source>
</evidence>
<evidence type="ECO:0000256" key="4">
    <source>
        <dbReference type="ARBA" id="ARBA00022692"/>
    </source>
</evidence>
<dbReference type="PROSITE" id="PS00211">
    <property type="entry name" value="ABC_TRANSPORTER_1"/>
    <property type="match status" value="1"/>
</dbReference>
<keyword evidence="8" id="KW-0472">Membrane</keyword>
<dbReference type="Gene3D" id="3.40.50.300">
    <property type="entry name" value="P-loop containing nucleotide triphosphate hydrolases"/>
    <property type="match status" value="1"/>
</dbReference>
<dbReference type="InterPro" id="IPR017871">
    <property type="entry name" value="ABC_transporter-like_CS"/>
</dbReference>
<comment type="caution">
    <text evidence="10">The sequence shown here is derived from an EMBL/GenBank/DDBJ whole genome shotgun (WGS) entry which is preliminary data.</text>
</comment>
<evidence type="ECO:0000256" key="1">
    <source>
        <dbReference type="ARBA" id="ARBA00004651"/>
    </source>
</evidence>
<keyword evidence="5" id="KW-0547">Nucleotide-binding</keyword>
<dbReference type="SMART" id="SM00382">
    <property type="entry name" value="AAA"/>
    <property type="match status" value="1"/>
</dbReference>
<dbReference type="PROSITE" id="PS50893">
    <property type="entry name" value="ABC_TRANSPORTER_2"/>
    <property type="match status" value="1"/>
</dbReference>
<keyword evidence="7" id="KW-1133">Transmembrane helix</keyword>
<evidence type="ECO:0000256" key="6">
    <source>
        <dbReference type="ARBA" id="ARBA00022840"/>
    </source>
</evidence>
<dbReference type="EMBL" id="PCXO01000005">
    <property type="protein sequence ID" value="PIR41453.1"/>
    <property type="molecule type" value="Genomic_DNA"/>
</dbReference>
<dbReference type="Pfam" id="PF00005">
    <property type="entry name" value="ABC_tran"/>
    <property type="match status" value="1"/>
</dbReference>
<evidence type="ECO:0000256" key="8">
    <source>
        <dbReference type="ARBA" id="ARBA00023136"/>
    </source>
</evidence>
<dbReference type="Proteomes" id="UP000230232">
    <property type="component" value="Unassembled WGS sequence"/>
</dbReference>
<evidence type="ECO:0000256" key="2">
    <source>
        <dbReference type="ARBA" id="ARBA00022448"/>
    </source>
</evidence>
<dbReference type="InterPro" id="IPR003439">
    <property type="entry name" value="ABC_transporter-like_ATP-bd"/>
</dbReference>
<evidence type="ECO:0000256" key="5">
    <source>
        <dbReference type="ARBA" id="ARBA00022741"/>
    </source>
</evidence>
<dbReference type="InterPro" id="IPR003593">
    <property type="entry name" value="AAA+_ATPase"/>
</dbReference>
<comment type="subcellular location">
    <subcellularLocation>
        <location evidence="1">Cell membrane</location>
        <topology evidence="1">Multi-pass membrane protein</topology>
    </subcellularLocation>
</comment>
<dbReference type="InterPro" id="IPR036640">
    <property type="entry name" value="ABC1_TM_sf"/>
</dbReference>
<name>A0A2H0R4L1_9BACT</name>
<dbReference type="GO" id="GO:0005886">
    <property type="term" value="C:plasma membrane"/>
    <property type="evidence" value="ECO:0007669"/>
    <property type="project" value="UniProtKB-SubCell"/>
</dbReference>
<dbReference type="Gene3D" id="1.20.1560.10">
    <property type="entry name" value="ABC transporter type 1, transmembrane domain"/>
    <property type="match status" value="1"/>
</dbReference>
<feature type="domain" description="ABC transporter" evidence="9">
    <location>
        <begin position="59"/>
        <end position="304"/>
    </location>
</feature>
<reference evidence="10 11" key="1">
    <citation type="submission" date="2017-09" db="EMBL/GenBank/DDBJ databases">
        <title>Depth-based differentiation of microbial function through sediment-hosted aquifers and enrichment of novel symbionts in the deep terrestrial subsurface.</title>
        <authorList>
            <person name="Probst A.J."/>
            <person name="Ladd B."/>
            <person name="Jarett J.K."/>
            <person name="Geller-Mcgrath D.E."/>
            <person name="Sieber C.M."/>
            <person name="Emerson J.B."/>
            <person name="Anantharaman K."/>
            <person name="Thomas B.C."/>
            <person name="Malmstrom R."/>
            <person name="Stieglmeier M."/>
            <person name="Klingl A."/>
            <person name="Woyke T."/>
            <person name="Ryan C.M."/>
            <person name="Banfield J.F."/>
        </authorList>
    </citation>
    <scope>NUCLEOTIDE SEQUENCE [LARGE SCALE GENOMIC DNA]</scope>
    <source>
        <strain evidence="10">CG10_big_fil_rev_8_21_14_0_10_46_23</strain>
    </source>
</reference>
<dbReference type="AlphaFoldDB" id="A0A2H0R4L1"/>
<dbReference type="FunFam" id="3.40.50.300:FF:000221">
    <property type="entry name" value="Multidrug ABC transporter ATP-binding protein"/>
    <property type="match status" value="1"/>
</dbReference>
<keyword evidence="6" id="KW-0067">ATP-binding</keyword>
<dbReference type="SUPFAM" id="SSF52540">
    <property type="entry name" value="P-loop containing nucleoside triphosphate hydrolases"/>
    <property type="match status" value="1"/>
</dbReference>
<dbReference type="InterPro" id="IPR039421">
    <property type="entry name" value="Type_1_exporter"/>
</dbReference>
<dbReference type="PANTHER" id="PTHR43394:SF1">
    <property type="entry name" value="ATP-BINDING CASSETTE SUB-FAMILY B MEMBER 10, MITOCHONDRIAL"/>
    <property type="match status" value="1"/>
</dbReference>
<evidence type="ECO:0000313" key="11">
    <source>
        <dbReference type="Proteomes" id="UP000230232"/>
    </source>
</evidence>
<protein>
    <recommendedName>
        <fullName evidence="9">ABC transporter domain-containing protein</fullName>
    </recommendedName>
</protein>
<evidence type="ECO:0000256" key="7">
    <source>
        <dbReference type="ARBA" id="ARBA00022989"/>
    </source>
</evidence>
<accession>A0A2H0R4L1</accession>
<dbReference type="PANTHER" id="PTHR43394">
    <property type="entry name" value="ATP-DEPENDENT PERMEASE MDL1, MITOCHONDRIAL"/>
    <property type="match status" value="1"/>
</dbReference>
<dbReference type="GO" id="GO:0016887">
    <property type="term" value="F:ATP hydrolysis activity"/>
    <property type="evidence" value="ECO:0007669"/>
    <property type="project" value="InterPro"/>
</dbReference>
<evidence type="ECO:0000313" key="10">
    <source>
        <dbReference type="EMBL" id="PIR41453.1"/>
    </source>
</evidence>